<organism evidence="1 2">
    <name type="scientific">Rhizophagus irregularis</name>
    <dbReference type="NCBI Taxonomy" id="588596"/>
    <lineage>
        <taxon>Eukaryota</taxon>
        <taxon>Fungi</taxon>
        <taxon>Fungi incertae sedis</taxon>
        <taxon>Mucoromycota</taxon>
        <taxon>Glomeromycotina</taxon>
        <taxon>Glomeromycetes</taxon>
        <taxon>Glomerales</taxon>
        <taxon>Glomeraceae</taxon>
        <taxon>Rhizophagus</taxon>
    </lineage>
</organism>
<protein>
    <submittedName>
        <fullName evidence="1">Uncharacterized protein</fullName>
    </submittedName>
</protein>
<dbReference type="AlphaFoldDB" id="A0A2N0R7S9"/>
<dbReference type="Proteomes" id="UP000232688">
    <property type="component" value="Unassembled WGS sequence"/>
</dbReference>
<comment type="caution">
    <text evidence="1">The sequence shown here is derived from an EMBL/GenBank/DDBJ whole genome shotgun (WGS) entry which is preliminary data.</text>
</comment>
<proteinExistence type="predicted"/>
<reference evidence="1 2" key="2">
    <citation type="submission" date="2017-10" db="EMBL/GenBank/DDBJ databases">
        <title>Genome analyses suggest a sexual origin of heterokaryosis in a supposedly ancient asexual fungus.</title>
        <authorList>
            <person name="Corradi N."/>
            <person name="Sedzielewska K."/>
            <person name="Noel J."/>
            <person name="Charron P."/>
            <person name="Farinelli L."/>
            <person name="Marton T."/>
            <person name="Kruger M."/>
            <person name="Pelin A."/>
            <person name="Brachmann A."/>
            <person name="Corradi N."/>
        </authorList>
    </citation>
    <scope>NUCLEOTIDE SEQUENCE [LARGE SCALE GENOMIC DNA]</scope>
    <source>
        <strain evidence="1 2">A1</strain>
    </source>
</reference>
<gene>
    <name evidence="1" type="ORF">RhiirA1_469572</name>
</gene>
<sequence>MGQRLVNTFLAWHLAHQINSNFNYSELLQLVLKISQCAKALRTKNITLEKEKSVRNNYHFDYNIRNINPSKLAKLCAWPLDKNITLAIKHSYKLASELAKALDMDPTSNMNHSLLLPFVMIENQNLEVSNRIKSILELENDSNNEIEISDAISQASKYTTERIDDILNLSNIENIDDQIRQAQVISSLDNIRIINNELLTHDLTIKYILSKGEQNYLGMIKLRKDHEAYNSRPIERQNHVHMIGHEITNTINPNKASHIISYLKNNGDLAMQFIK</sequence>
<reference evidence="1 2" key="1">
    <citation type="submission" date="2017-10" db="EMBL/GenBank/DDBJ databases">
        <title>Extensive intraspecific genome diversity in a model arbuscular mycorrhizal fungus.</title>
        <authorList>
            <person name="Chen E.C.H."/>
            <person name="Morin E."/>
            <person name="Baudet D."/>
            <person name="Noel J."/>
            <person name="Ndikumana S."/>
            <person name="Charron P."/>
            <person name="St-Onge C."/>
            <person name="Giorgi J."/>
            <person name="Grigoriev I.V."/>
            <person name="Roux C."/>
            <person name="Martin F.M."/>
            <person name="Corradi N."/>
        </authorList>
    </citation>
    <scope>NUCLEOTIDE SEQUENCE [LARGE SCALE GENOMIC DNA]</scope>
    <source>
        <strain evidence="1 2">A1</strain>
    </source>
</reference>
<accession>A0A2N0R7S9</accession>
<dbReference type="EMBL" id="LLXH01001348">
    <property type="protein sequence ID" value="PKC59362.1"/>
    <property type="molecule type" value="Genomic_DNA"/>
</dbReference>
<name>A0A2N0R7S9_9GLOM</name>
<evidence type="ECO:0000313" key="1">
    <source>
        <dbReference type="EMBL" id="PKC59362.1"/>
    </source>
</evidence>
<dbReference type="VEuPathDB" id="FungiDB:FUN_001109"/>
<evidence type="ECO:0000313" key="2">
    <source>
        <dbReference type="Proteomes" id="UP000232688"/>
    </source>
</evidence>
<dbReference type="VEuPathDB" id="FungiDB:RhiirFUN_005450"/>
<dbReference type="VEuPathDB" id="FungiDB:RhiirA1_469572"/>